<dbReference type="PANTHER" id="PTHR34222">
    <property type="entry name" value="GAG_PRE-INTEGRS DOMAIN-CONTAINING PROTEIN"/>
    <property type="match status" value="1"/>
</dbReference>
<comment type="caution">
    <text evidence="2">The sequence shown here is derived from an EMBL/GenBank/DDBJ whole genome shotgun (WGS) entry which is preliminary data.</text>
</comment>
<dbReference type="Proteomes" id="UP000823749">
    <property type="component" value="Chromosome 4"/>
</dbReference>
<keyword evidence="3" id="KW-1185">Reference proteome</keyword>
<evidence type="ECO:0000259" key="1">
    <source>
        <dbReference type="Pfam" id="PF22936"/>
    </source>
</evidence>
<dbReference type="AlphaFoldDB" id="A0AAV6KM88"/>
<accession>A0AAV6KM88</accession>
<gene>
    <name evidence="2" type="ORF">RHGRI_011535</name>
</gene>
<dbReference type="EMBL" id="JACTNZ010000004">
    <property type="protein sequence ID" value="KAG5553672.1"/>
    <property type="molecule type" value="Genomic_DNA"/>
</dbReference>
<feature type="domain" description="Retrovirus-related Pol polyprotein from transposon TNT 1-94-like beta-barrel" evidence="1">
    <location>
        <begin position="223"/>
        <end position="260"/>
    </location>
</feature>
<dbReference type="PANTHER" id="PTHR34222:SF40">
    <property type="match status" value="1"/>
</dbReference>
<evidence type="ECO:0000313" key="2">
    <source>
        <dbReference type="EMBL" id="KAG5553672.1"/>
    </source>
</evidence>
<sequence length="406" mass="44078">MPSSKGGRPVPVYFVELQTIWQELDKRRSISMVCPGDIKARQDEIVKDRIYDFLAGLDNVFDKVLSDFLQLKPLPGLEDSFACVRREAQRQYIMLGSSSAGGLPSMAMIFKALSPPILLPSVAMVSKAPSSPIPRLPRFSYVENKDALQLKGERTTRRLGVAAVVATGITPSAGSSHKSTMSHCNSSDQSISPIYQPSLKDSNSNASNLGKALISSNDRNIGWIIDSGATDHMTYDKSLFQYASFPRKDRVITANGDTVHDIQTREIIGRGTKRGGLYYVDDVAANQVLQVRGTMDDKCKKGETNVEIEGPNWFEVVLKDVPVEIGLGSSPGSSPISFGSAEELSDALDSCSRHSATPQYMMADSVCDSLSRDSIVPAHAPVDIPEVSNLDINISSNPKAIDQLPP</sequence>
<reference evidence="2" key="1">
    <citation type="submission" date="2020-08" db="EMBL/GenBank/DDBJ databases">
        <title>Plant Genome Project.</title>
        <authorList>
            <person name="Zhang R.-G."/>
        </authorList>
    </citation>
    <scope>NUCLEOTIDE SEQUENCE</scope>
    <source>
        <strain evidence="2">WSP0</strain>
        <tissue evidence="2">Leaf</tissue>
    </source>
</reference>
<protein>
    <recommendedName>
        <fullName evidence="1">Retrovirus-related Pol polyprotein from transposon TNT 1-94-like beta-barrel domain-containing protein</fullName>
    </recommendedName>
</protein>
<evidence type="ECO:0000313" key="3">
    <source>
        <dbReference type="Proteomes" id="UP000823749"/>
    </source>
</evidence>
<organism evidence="2 3">
    <name type="scientific">Rhododendron griersonianum</name>
    <dbReference type="NCBI Taxonomy" id="479676"/>
    <lineage>
        <taxon>Eukaryota</taxon>
        <taxon>Viridiplantae</taxon>
        <taxon>Streptophyta</taxon>
        <taxon>Embryophyta</taxon>
        <taxon>Tracheophyta</taxon>
        <taxon>Spermatophyta</taxon>
        <taxon>Magnoliopsida</taxon>
        <taxon>eudicotyledons</taxon>
        <taxon>Gunneridae</taxon>
        <taxon>Pentapetalae</taxon>
        <taxon>asterids</taxon>
        <taxon>Ericales</taxon>
        <taxon>Ericaceae</taxon>
        <taxon>Ericoideae</taxon>
        <taxon>Rhodoreae</taxon>
        <taxon>Rhododendron</taxon>
    </lineage>
</organism>
<proteinExistence type="predicted"/>
<dbReference type="Pfam" id="PF22936">
    <property type="entry name" value="Pol_BBD"/>
    <property type="match status" value="1"/>
</dbReference>
<dbReference type="InterPro" id="IPR054722">
    <property type="entry name" value="PolX-like_BBD"/>
</dbReference>
<name>A0AAV6KM88_9ERIC</name>